<feature type="region of interest" description="Disordered" evidence="1">
    <location>
        <begin position="1"/>
        <end position="23"/>
    </location>
</feature>
<evidence type="ECO:0000256" key="1">
    <source>
        <dbReference type="SAM" id="MobiDB-lite"/>
    </source>
</evidence>
<protein>
    <submittedName>
        <fullName evidence="2">Uncharacterized protein</fullName>
    </submittedName>
</protein>
<dbReference type="AlphaFoldDB" id="A0A0A9BPT5"/>
<reference evidence="2" key="1">
    <citation type="submission" date="2014-09" db="EMBL/GenBank/DDBJ databases">
        <authorList>
            <person name="Magalhaes I.L.F."/>
            <person name="Oliveira U."/>
            <person name="Santos F.R."/>
            <person name="Vidigal T.H.D.A."/>
            <person name="Brescovit A.D."/>
            <person name="Santos A.J."/>
        </authorList>
    </citation>
    <scope>NUCLEOTIDE SEQUENCE</scope>
    <source>
        <tissue evidence="2">Shoot tissue taken approximately 20 cm above the soil surface</tissue>
    </source>
</reference>
<dbReference type="EMBL" id="GBRH01233752">
    <property type="protein sequence ID" value="JAD64143.1"/>
    <property type="molecule type" value="Transcribed_RNA"/>
</dbReference>
<accession>A0A0A9BPT5</accession>
<proteinExistence type="predicted"/>
<name>A0A0A9BPT5_ARUDO</name>
<sequence length="36" mass="4218">MERTSGRSHCHESQEKKIRQKFDKISKISPFSIGLK</sequence>
<reference evidence="2" key="2">
    <citation type="journal article" date="2015" name="Data Brief">
        <title>Shoot transcriptome of the giant reed, Arundo donax.</title>
        <authorList>
            <person name="Barrero R.A."/>
            <person name="Guerrero F.D."/>
            <person name="Moolhuijzen P."/>
            <person name="Goolsby J.A."/>
            <person name="Tidwell J."/>
            <person name="Bellgard S.E."/>
            <person name="Bellgard M.I."/>
        </authorList>
    </citation>
    <scope>NUCLEOTIDE SEQUENCE</scope>
    <source>
        <tissue evidence="2">Shoot tissue taken approximately 20 cm above the soil surface</tissue>
    </source>
</reference>
<evidence type="ECO:0000313" key="2">
    <source>
        <dbReference type="EMBL" id="JAD64143.1"/>
    </source>
</evidence>
<organism evidence="2">
    <name type="scientific">Arundo donax</name>
    <name type="common">Giant reed</name>
    <name type="synonym">Donax arundinaceus</name>
    <dbReference type="NCBI Taxonomy" id="35708"/>
    <lineage>
        <taxon>Eukaryota</taxon>
        <taxon>Viridiplantae</taxon>
        <taxon>Streptophyta</taxon>
        <taxon>Embryophyta</taxon>
        <taxon>Tracheophyta</taxon>
        <taxon>Spermatophyta</taxon>
        <taxon>Magnoliopsida</taxon>
        <taxon>Liliopsida</taxon>
        <taxon>Poales</taxon>
        <taxon>Poaceae</taxon>
        <taxon>PACMAD clade</taxon>
        <taxon>Arundinoideae</taxon>
        <taxon>Arundineae</taxon>
        <taxon>Arundo</taxon>
    </lineage>
</organism>